<protein>
    <submittedName>
        <fullName evidence="14">Peptidase family M50</fullName>
    </submittedName>
</protein>
<evidence type="ECO:0000256" key="9">
    <source>
        <dbReference type="ARBA" id="ARBA00022989"/>
    </source>
</evidence>
<evidence type="ECO:0000256" key="12">
    <source>
        <dbReference type="SAM" id="Phobius"/>
    </source>
</evidence>
<gene>
    <name evidence="14" type="ORF">Verru16b_03029</name>
</gene>
<dbReference type="STRING" id="1838286.Verru16b_03029"/>
<dbReference type="GO" id="GO:0008237">
    <property type="term" value="F:metallopeptidase activity"/>
    <property type="evidence" value="ECO:0007669"/>
    <property type="project" value="UniProtKB-KW"/>
</dbReference>
<dbReference type="GO" id="GO:0046872">
    <property type="term" value="F:metal ion binding"/>
    <property type="evidence" value="ECO:0007669"/>
    <property type="project" value="UniProtKB-KW"/>
</dbReference>
<keyword evidence="4" id="KW-0645">Protease</keyword>
<evidence type="ECO:0000256" key="7">
    <source>
        <dbReference type="ARBA" id="ARBA00022801"/>
    </source>
</evidence>
<keyword evidence="7" id="KW-0378">Hydrolase</keyword>
<evidence type="ECO:0000313" key="15">
    <source>
        <dbReference type="Proteomes" id="UP000095228"/>
    </source>
</evidence>
<dbReference type="AlphaFoldDB" id="A0A1D8AYH7"/>
<feature type="domain" description="Peptidase M50" evidence="13">
    <location>
        <begin position="25"/>
        <end position="70"/>
    </location>
</feature>
<dbReference type="PANTHER" id="PTHR39188">
    <property type="entry name" value="MEMBRANE-ASSOCIATED ZINC METALLOPROTEASE M50B"/>
    <property type="match status" value="1"/>
</dbReference>
<comment type="subcellular location">
    <subcellularLocation>
        <location evidence="2">Membrane</location>
        <topology evidence="2">Multi-pass membrane protein</topology>
    </subcellularLocation>
</comment>
<keyword evidence="6" id="KW-0479">Metal-binding</keyword>
<keyword evidence="10" id="KW-0482">Metalloprotease</keyword>
<evidence type="ECO:0000256" key="8">
    <source>
        <dbReference type="ARBA" id="ARBA00022833"/>
    </source>
</evidence>
<proteinExistence type="inferred from homology"/>
<dbReference type="RefSeq" id="WP_069963032.1">
    <property type="nucleotide sequence ID" value="NZ_CP016094.1"/>
</dbReference>
<feature type="transmembrane region" description="Helical" evidence="12">
    <location>
        <begin position="27"/>
        <end position="48"/>
    </location>
</feature>
<sequence>MLFPVFLGVFFAVRATGAFETNPDLYVFVQAVLWMNVVLLVFNLLPVYPLDGGQMLRSLLWYPLGKARSLLVATGIGLGGGVALIGLAVWWQSLWTGIMAFFMLSNCWQSFQQARALRTVEQLPRRPEFKCPDCHASPPRGAYWRCPSCRQAFDPFASSAQCPHCQAMLDLTTCPDCGTARAQRTWDGTIRDA</sequence>
<evidence type="ECO:0000256" key="2">
    <source>
        <dbReference type="ARBA" id="ARBA00004141"/>
    </source>
</evidence>
<keyword evidence="11 12" id="KW-0472">Membrane</keyword>
<evidence type="ECO:0000313" key="14">
    <source>
        <dbReference type="EMBL" id="AOS45938.1"/>
    </source>
</evidence>
<dbReference type="SUPFAM" id="SSF48695">
    <property type="entry name" value="Multiheme cytochromes"/>
    <property type="match status" value="1"/>
</dbReference>
<evidence type="ECO:0000256" key="10">
    <source>
        <dbReference type="ARBA" id="ARBA00023049"/>
    </source>
</evidence>
<dbReference type="EMBL" id="CP016094">
    <property type="protein sequence ID" value="AOS45938.1"/>
    <property type="molecule type" value="Genomic_DNA"/>
</dbReference>
<dbReference type="InterPro" id="IPR008915">
    <property type="entry name" value="Peptidase_M50"/>
</dbReference>
<evidence type="ECO:0000259" key="13">
    <source>
        <dbReference type="Pfam" id="PF02163"/>
    </source>
</evidence>
<evidence type="ECO:0000256" key="5">
    <source>
        <dbReference type="ARBA" id="ARBA00022692"/>
    </source>
</evidence>
<organism evidence="14 15">
    <name type="scientific">Lacunisphaera limnophila</name>
    <dbReference type="NCBI Taxonomy" id="1838286"/>
    <lineage>
        <taxon>Bacteria</taxon>
        <taxon>Pseudomonadati</taxon>
        <taxon>Verrucomicrobiota</taxon>
        <taxon>Opitutia</taxon>
        <taxon>Opitutales</taxon>
        <taxon>Opitutaceae</taxon>
        <taxon>Lacunisphaera</taxon>
    </lineage>
</organism>
<dbReference type="PANTHER" id="PTHR39188:SF3">
    <property type="entry name" value="STAGE IV SPORULATION PROTEIN FB"/>
    <property type="match status" value="1"/>
</dbReference>
<dbReference type="GO" id="GO:0016020">
    <property type="term" value="C:membrane"/>
    <property type="evidence" value="ECO:0007669"/>
    <property type="project" value="UniProtKB-SubCell"/>
</dbReference>
<dbReference type="Proteomes" id="UP000095228">
    <property type="component" value="Chromosome"/>
</dbReference>
<dbReference type="InterPro" id="IPR036280">
    <property type="entry name" value="Multihaem_cyt_sf"/>
</dbReference>
<comment type="cofactor">
    <cofactor evidence="1">
        <name>Zn(2+)</name>
        <dbReference type="ChEBI" id="CHEBI:29105"/>
    </cofactor>
</comment>
<evidence type="ECO:0000256" key="6">
    <source>
        <dbReference type="ARBA" id="ARBA00022723"/>
    </source>
</evidence>
<keyword evidence="8" id="KW-0862">Zinc</keyword>
<evidence type="ECO:0000256" key="11">
    <source>
        <dbReference type="ARBA" id="ARBA00023136"/>
    </source>
</evidence>
<feature type="transmembrane region" description="Helical" evidence="12">
    <location>
        <begin position="69"/>
        <end position="88"/>
    </location>
</feature>
<evidence type="ECO:0000256" key="3">
    <source>
        <dbReference type="ARBA" id="ARBA00007931"/>
    </source>
</evidence>
<dbReference type="GO" id="GO:0006508">
    <property type="term" value="P:proteolysis"/>
    <property type="evidence" value="ECO:0007669"/>
    <property type="project" value="UniProtKB-KW"/>
</dbReference>
<dbReference type="PATRIC" id="fig|1838286.3.peg.3039"/>
<evidence type="ECO:0000256" key="1">
    <source>
        <dbReference type="ARBA" id="ARBA00001947"/>
    </source>
</evidence>
<name>A0A1D8AYH7_9BACT</name>
<dbReference type="Pfam" id="PF02163">
    <property type="entry name" value="Peptidase_M50"/>
    <property type="match status" value="1"/>
</dbReference>
<keyword evidence="15" id="KW-1185">Reference proteome</keyword>
<reference evidence="14 15" key="1">
    <citation type="submission" date="2016-06" db="EMBL/GenBank/DDBJ databases">
        <title>Three novel species with peptidoglycan cell walls form the new genus Lacunisphaera gen. nov. in the family Opitutaceae of the verrucomicrobial subdivision 4.</title>
        <authorList>
            <person name="Rast P."/>
            <person name="Gloeckner I."/>
            <person name="Jogler M."/>
            <person name="Boedeker C."/>
            <person name="Jeske O."/>
            <person name="Wiegand S."/>
            <person name="Reinhardt R."/>
            <person name="Schumann P."/>
            <person name="Rohde M."/>
            <person name="Spring S."/>
            <person name="Gloeckner F.O."/>
            <person name="Jogler C."/>
        </authorList>
    </citation>
    <scope>NUCLEOTIDE SEQUENCE [LARGE SCALE GENOMIC DNA]</scope>
    <source>
        <strain evidence="14 15">IG16b</strain>
    </source>
</reference>
<keyword evidence="9 12" id="KW-1133">Transmembrane helix</keyword>
<keyword evidence="5 12" id="KW-0812">Transmembrane</keyword>
<accession>A0A1D8AYH7</accession>
<comment type="similarity">
    <text evidence="3">Belongs to the peptidase M50B family.</text>
</comment>
<evidence type="ECO:0000256" key="4">
    <source>
        <dbReference type="ARBA" id="ARBA00022670"/>
    </source>
</evidence>
<dbReference type="KEGG" id="obg:Verru16b_03029"/>